<comment type="caution">
    <text evidence="3">The sequence shown here is derived from an EMBL/GenBank/DDBJ whole genome shotgun (WGS) entry which is preliminary data.</text>
</comment>
<evidence type="ECO:0000259" key="2">
    <source>
        <dbReference type="PROSITE" id="PS50110"/>
    </source>
</evidence>
<dbReference type="InterPro" id="IPR052893">
    <property type="entry name" value="TCS_response_regulator"/>
</dbReference>
<dbReference type="PANTHER" id="PTHR44520:SF2">
    <property type="entry name" value="RESPONSE REGULATOR RCP1"/>
    <property type="match status" value="1"/>
</dbReference>
<evidence type="ECO:0000313" key="4">
    <source>
        <dbReference type="Proteomes" id="UP000251889"/>
    </source>
</evidence>
<evidence type="ECO:0000256" key="1">
    <source>
        <dbReference type="PROSITE-ProRule" id="PRU00169"/>
    </source>
</evidence>
<organism evidence="3 4">
    <name type="scientific">Pseudochryseolinea flava</name>
    <dbReference type="NCBI Taxonomy" id="2059302"/>
    <lineage>
        <taxon>Bacteria</taxon>
        <taxon>Pseudomonadati</taxon>
        <taxon>Bacteroidota</taxon>
        <taxon>Cytophagia</taxon>
        <taxon>Cytophagales</taxon>
        <taxon>Fulvivirgaceae</taxon>
        <taxon>Pseudochryseolinea</taxon>
    </lineage>
</organism>
<dbReference type="SMART" id="SM00448">
    <property type="entry name" value="REC"/>
    <property type="match status" value="1"/>
</dbReference>
<proteinExistence type="predicted"/>
<gene>
    <name evidence="3" type="ORF">DQQ10_13650</name>
</gene>
<keyword evidence="4" id="KW-1185">Reference proteome</keyword>
<reference evidence="3 4" key="1">
    <citation type="submission" date="2018-06" db="EMBL/GenBank/DDBJ databases">
        <title>Chryseolinea flavus sp. nov., a member of the phylum Bacteroidetes isolated from soil.</title>
        <authorList>
            <person name="Li Y."/>
            <person name="Wang J."/>
        </authorList>
    </citation>
    <scope>NUCLEOTIDE SEQUENCE [LARGE SCALE GENOMIC DNA]</scope>
    <source>
        <strain evidence="3 4">SDU1-6</strain>
    </source>
</reference>
<dbReference type="PANTHER" id="PTHR44520">
    <property type="entry name" value="RESPONSE REGULATOR RCP1-RELATED"/>
    <property type="match status" value="1"/>
</dbReference>
<dbReference type="GO" id="GO:0000160">
    <property type="term" value="P:phosphorelay signal transduction system"/>
    <property type="evidence" value="ECO:0007669"/>
    <property type="project" value="InterPro"/>
</dbReference>
<dbReference type="Pfam" id="PF00072">
    <property type="entry name" value="Response_reg"/>
    <property type="match status" value="1"/>
</dbReference>
<feature type="domain" description="Response regulatory" evidence="2">
    <location>
        <begin position="6"/>
        <end position="127"/>
    </location>
</feature>
<dbReference type="PROSITE" id="PS50110">
    <property type="entry name" value="RESPONSE_REGULATORY"/>
    <property type="match status" value="1"/>
</dbReference>
<dbReference type="InterPro" id="IPR011006">
    <property type="entry name" value="CheY-like_superfamily"/>
</dbReference>
<sequence>MVSPITCFLIDDDADDVEIFSIAAAEIEAPIVCVTAVDGVDALNKLSGDDKFIPDFIFLDLNMPRMNGKQTLAEIKKIPRLAHIPVIIYSTSARPLDVEETLQLGAFHFLTKPSSITKLTKELSALINYQRN</sequence>
<evidence type="ECO:0000313" key="3">
    <source>
        <dbReference type="EMBL" id="RAW00770.1"/>
    </source>
</evidence>
<dbReference type="SUPFAM" id="SSF52172">
    <property type="entry name" value="CheY-like"/>
    <property type="match status" value="1"/>
</dbReference>
<dbReference type="Gene3D" id="3.40.50.2300">
    <property type="match status" value="1"/>
</dbReference>
<feature type="modified residue" description="4-aspartylphosphate" evidence="1">
    <location>
        <position position="60"/>
    </location>
</feature>
<protein>
    <submittedName>
        <fullName evidence="3">Response regulator</fullName>
    </submittedName>
</protein>
<dbReference type="OrthoDB" id="7631574at2"/>
<name>A0A364Y297_9BACT</name>
<keyword evidence="1" id="KW-0597">Phosphoprotein</keyword>
<dbReference type="EMBL" id="QMFY01000006">
    <property type="protein sequence ID" value="RAW00770.1"/>
    <property type="molecule type" value="Genomic_DNA"/>
</dbReference>
<dbReference type="Proteomes" id="UP000251889">
    <property type="component" value="Unassembled WGS sequence"/>
</dbReference>
<accession>A0A364Y297</accession>
<dbReference type="AlphaFoldDB" id="A0A364Y297"/>
<dbReference type="InterPro" id="IPR001789">
    <property type="entry name" value="Sig_transdc_resp-reg_receiver"/>
</dbReference>